<accession>A0A1M6R090</accession>
<dbReference type="SUPFAM" id="SSF55729">
    <property type="entry name" value="Acyl-CoA N-acyltransferases (Nat)"/>
    <property type="match status" value="1"/>
</dbReference>
<keyword evidence="2" id="KW-0808">Transferase</keyword>
<dbReference type="InterPro" id="IPR016181">
    <property type="entry name" value="Acyl_CoA_acyltransferase"/>
</dbReference>
<gene>
    <name evidence="2" type="ORF">SAMN05444371_1611</name>
</gene>
<protein>
    <submittedName>
        <fullName evidence="2">Acetyltransferase (GNAT) family protein</fullName>
    </submittedName>
</protein>
<dbReference type="Proteomes" id="UP000184498">
    <property type="component" value="Unassembled WGS sequence"/>
</dbReference>
<evidence type="ECO:0000259" key="1">
    <source>
        <dbReference type="PROSITE" id="PS51186"/>
    </source>
</evidence>
<dbReference type="InterPro" id="IPR000182">
    <property type="entry name" value="GNAT_dom"/>
</dbReference>
<dbReference type="EMBL" id="FRAM01000002">
    <property type="protein sequence ID" value="SHK25796.1"/>
    <property type="molecule type" value="Genomic_DNA"/>
</dbReference>
<organism evidence="2 3">
    <name type="scientific">Epilithonimonas mollis</name>
    <dbReference type="NCBI Taxonomy" id="216903"/>
    <lineage>
        <taxon>Bacteria</taxon>
        <taxon>Pseudomonadati</taxon>
        <taxon>Bacteroidota</taxon>
        <taxon>Flavobacteriia</taxon>
        <taxon>Flavobacteriales</taxon>
        <taxon>Weeksellaceae</taxon>
        <taxon>Chryseobacterium group</taxon>
        <taxon>Epilithonimonas</taxon>
    </lineage>
</organism>
<dbReference type="Gene3D" id="3.40.630.30">
    <property type="match status" value="1"/>
</dbReference>
<name>A0A1M6R090_9FLAO</name>
<dbReference type="RefSeq" id="WP_072997298.1">
    <property type="nucleotide sequence ID" value="NZ_FRAM01000002.1"/>
</dbReference>
<dbReference type="STRING" id="216903.SAMN05444371_1611"/>
<dbReference type="CDD" id="cd04301">
    <property type="entry name" value="NAT_SF"/>
    <property type="match status" value="1"/>
</dbReference>
<dbReference type="OrthoDB" id="9789605at2"/>
<dbReference type="GO" id="GO:0016747">
    <property type="term" value="F:acyltransferase activity, transferring groups other than amino-acyl groups"/>
    <property type="evidence" value="ECO:0007669"/>
    <property type="project" value="InterPro"/>
</dbReference>
<reference evidence="3" key="1">
    <citation type="submission" date="2016-11" db="EMBL/GenBank/DDBJ databases">
        <authorList>
            <person name="Varghese N."/>
            <person name="Submissions S."/>
        </authorList>
    </citation>
    <scope>NUCLEOTIDE SEQUENCE [LARGE SCALE GENOMIC DNA]</scope>
    <source>
        <strain evidence="3">DSM 18016</strain>
    </source>
</reference>
<dbReference type="AlphaFoldDB" id="A0A1M6R090"/>
<sequence>MEVVIKNLRDKDFDMARKFAVEGMHLSWYATNKLELYIYSKYFWYLEITKATRAYGAYMDNKLVGVLLADIKGKPKIFTSFYYRAFVKTISFFINLFYWKASSIYDDTNVEMLNELKRTNEIDGELNFFAVDPTIKGKGIGTLLLDRLEKDEKDKMIYLYTDSGSTYQFYERRGFTMSGKRDITMEIHGKEVALTCYIFSKRF</sequence>
<feature type="domain" description="N-acetyltransferase" evidence="1">
    <location>
        <begin position="3"/>
        <end position="197"/>
    </location>
</feature>
<keyword evidence="3" id="KW-1185">Reference proteome</keyword>
<evidence type="ECO:0000313" key="2">
    <source>
        <dbReference type="EMBL" id="SHK25796.1"/>
    </source>
</evidence>
<dbReference type="PROSITE" id="PS51186">
    <property type="entry name" value="GNAT"/>
    <property type="match status" value="1"/>
</dbReference>
<dbReference type="Pfam" id="PF00583">
    <property type="entry name" value="Acetyltransf_1"/>
    <property type="match status" value="1"/>
</dbReference>
<proteinExistence type="predicted"/>
<evidence type="ECO:0000313" key="3">
    <source>
        <dbReference type="Proteomes" id="UP000184498"/>
    </source>
</evidence>